<organism evidence="2 3">
    <name type="scientific">Eruca vesicaria subsp. sativa</name>
    <name type="common">Garden rocket</name>
    <name type="synonym">Eruca sativa</name>
    <dbReference type="NCBI Taxonomy" id="29727"/>
    <lineage>
        <taxon>Eukaryota</taxon>
        <taxon>Viridiplantae</taxon>
        <taxon>Streptophyta</taxon>
        <taxon>Embryophyta</taxon>
        <taxon>Tracheophyta</taxon>
        <taxon>Spermatophyta</taxon>
        <taxon>Magnoliopsida</taxon>
        <taxon>eudicotyledons</taxon>
        <taxon>Gunneridae</taxon>
        <taxon>Pentapetalae</taxon>
        <taxon>rosids</taxon>
        <taxon>malvids</taxon>
        <taxon>Brassicales</taxon>
        <taxon>Brassicaceae</taxon>
        <taxon>Brassiceae</taxon>
        <taxon>Eruca</taxon>
    </lineage>
</organism>
<gene>
    <name evidence="2" type="ORF">ERUC_LOCUS43250</name>
</gene>
<protein>
    <recommendedName>
        <fullName evidence="4">Transmembrane protein</fullName>
    </recommendedName>
</protein>
<dbReference type="Proteomes" id="UP001642260">
    <property type="component" value="Unassembled WGS sequence"/>
</dbReference>
<evidence type="ECO:0000256" key="1">
    <source>
        <dbReference type="SAM" id="SignalP"/>
    </source>
</evidence>
<evidence type="ECO:0000313" key="2">
    <source>
        <dbReference type="EMBL" id="CAH8390767.1"/>
    </source>
</evidence>
<dbReference type="AlphaFoldDB" id="A0ABC8M4L8"/>
<evidence type="ECO:0008006" key="4">
    <source>
        <dbReference type="Google" id="ProtNLM"/>
    </source>
</evidence>
<sequence length="81" mass="8895">MGKKINVFLLCMIFLLVSSSLMFQMVDCRAVRSKQLKEINGQDQTTVAAIKVKKSWSSGRPLMRSYGFGLASGPSREGAGH</sequence>
<dbReference type="EMBL" id="CAKOAT010917375">
    <property type="protein sequence ID" value="CAH8390767.1"/>
    <property type="molecule type" value="Genomic_DNA"/>
</dbReference>
<name>A0ABC8M4L8_ERUVS</name>
<feature type="signal peptide" evidence="1">
    <location>
        <begin position="1"/>
        <end position="28"/>
    </location>
</feature>
<feature type="chain" id="PRO_5044776214" description="Transmembrane protein" evidence="1">
    <location>
        <begin position="29"/>
        <end position="81"/>
    </location>
</feature>
<accession>A0ABC8M4L8</accession>
<proteinExistence type="predicted"/>
<keyword evidence="1" id="KW-0732">Signal</keyword>
<reference evidence="2 3" key="1">
    <citation type="submission" date="2022-03" db="EMBL/GenBank/DDBJ databases">
        <authorList>
            <person name="Macdonald S."/>
            <person name="Ahmed S."/>
            <person name="Newling K."/>
        </authorList>
    </citation>
    <scope>NUCLEOTIDE SEQUENCE [LARGE SCALE GENOMIC DNA]</scope>
</reference>
<keyword evidence="3" id="KW-1185">Reference proteome</keyword>
<comment type="caution">
    <text evidence="2">The sequence shown here is derived from an EMBL/GenBank/DDBJ whole genome shotgun (WGS) entry which is preliminary data.</text>
</comment>
<evidence type="ECO:0000313" key="3">
    <source>
        <dbReference type="Proteomes" id="UP001642260"/>
    </source>
</evidence>